<protein>
    <submittedName>
        <fullName evidence="1">Uncharacterized protein</fullName>
    </submittedName>
</protein>
<evidence type="ECO:0000313" key="2">
    <source>
        <dbReference type="Proteomes" id="UP001179952"/>
    </source>
</evidence>
<organism evidence="1 2">
    <name type="scientific">Acorus gramineus</name>
    <name type="common">Dwarf sweet flag</name>
    <dbReference type="NCBI Taxonomy" id="55184"/>
    <lineage>
        <taxon>Eukaryota</taxon>
        <taxon>Viridiplantae</taxon>
        <taxon>Streptophyta</taxon>
        <taxon>Embryophyta</taxon>
        <taxon>Tracheophyta</taxon>
        <taxon>Spermatophyta</taxon>
        <taxon>Magnoliopsida</taxon>
        <taxon>Liliopsida</taxon>
        <taxon>Acoraceae</taxon>
        <taxon>Acorus</taxon>
    </lineage>
</organism>
<keyword evidence="2" id="KW-1185">Reference proteome</keyword>
<sequence>MSEGEEIVFKPFALPQHPGFTMSKSTASEILQPVLPMSAVVDHHPDVTMAKSISSEVFKPNMPATSDFSSYVTAFSAPLNNGHFQNTLSGSPQLTSVDIGLHPPQQITLFTSKWFMKQDIHLADALKHMRVVENGYDSKSGFAVDMASVQPPSTISHLLPPSAYPINVSISHNLMGAEPFVPSRLNSVVPSVALSTTVSPLPTCPSKNPVSRPVRHFGPPPGFSTISSKQQEEPINGKALTDDQPLEDEYCWLNGYQFSSTTGMGTEKSLVHMPELDPQIPAKSNNMAGMISFPFPGKQIPTMQAQVDHGKRSLDSQFFENRKLSTEQQLYQEPQLDTLPDQYQGQSLWAERYFVKSAYFPRVAALHGECLGLDSWASAGMRNYHLGVVF</sequence>
<reference evidence="1" key="1">
    <citation type="journal article" date="2023" name="Nat. Commun.">
        <title>Diploid and tetraploid genomes of Acorus and the evolution of monocots.</title>
        <authorList>
            <person name="Ma L."/>
            <person name="Liu K.W."/>
            <person name="Li Z."/>
            <person name="Hsiao Y.Y."/>
            <person name="Qi Y."/>
            <person name="Fu T."/>
            <person name="Tang G.D."/>
            <person name="Zhang D."/>
            <person name="Sun W.H."/>
            <person name="Liu D.K."/>
            <person name="Li Y."/>
            <person name="Chen G.Z."/>
            <person name="Liu X.D."/>
            <person name="Liao X.Y."/>
            <person name="Jiang Y.T."/>
            <person name="Yu X."/>
            <person name="Hao Y."/>
            <person name="Huang J."/>
            <person name="Zhao X.W."/>
            <person name="Ke S."/>
            <person name="Chen Y.Y."/>
            <person name="Wu W.L."/>
            <person name="Hsu J.L."/>
            <person name="Lin Y.F."/>
            <person name="Huang M.D."/>
            <person name="Li C.Y."/>
            <person name="Huang L."/>
            <person name="Wang Z.W."/>
            <person name="Zhao X."/>
            <person name="Zhong W.Y."/>
            <person name="Peng D.H."/>
            <person name="Ahmad S."/>
            <person name="Lan S."/>
            <person name="Zhang J.S."/>
            <person name="Tsai W.C."/>
            <person name="Van de Peer Y."/>
            <person name="Liu Z.J."/>
        </authorList>
    </citation>
    <scope>NUCLEOTIDE SEQUENCE</scope>
    <source>
        <strain evidence="1">SCP</strain>
    </source>
</reference>
<name>A0AAV9BHJ3_ACOGR</name>
<evidence type="ECO:0000313" key="1">
    <source>
        <dbReference type="EMBL" id="KAK1275877.1"/>
    </source>
</evidence>
<gene>
    <name evidence="1" type="ORF">QJS04_geneDACA001705</name>
</gene>
<accession>A0AAV9BHJ3</accession>
<dbReference type="AlphaFoldDB" id="A0AAV9BHJ3"/>
<dbReference type="EMBL" id="JAUJYN010000003">
    <property type="protein sequence ID" value="KAK1275877.1"/>
    <property type="molecule type" value="Genomic_DNA"/>
</dbReference>
<comment type="caution">
    <text evidence="1">The sequence shown here is derived from an EMBL/GenBank/DDBJ whole genome shotgun (WGS) entry which is preliminary data.</text>
</comment>
<proteinExistence type="predicted"/>
<reference evidence="1" key="2">
    <citation type="submission" date="2023-06" db="EMBL/GenBank/DDBJ databases">
        <authorList>
            <person name="Ma L."/>
            <person name="Liu K.-W."/>
            <person name="Li Z."/>
            <person name="Hsiao Y.-Y."/>
            <person name="Qi Y."/>
            <person name="Fu T."/>
            <person name="Tang G."/>
            <person name="Zhang D."/>
            <person name="Sun W.-H."/>
            <person name="Liu D.-K."/>
            <person name="Li Y."/>
            <person name="Chen G.-Z."/>
            <person name="Liu X.-D."/>
            <person name="Liao X.-Y."/>
            <person name="Jiang Y.-T."/>
            <person name="Yu X."/>
            <person name="Hao Y."/>
            <person name="Huang J."/>
            <person name="Zhao X.-W."/>
            <person name="Ke S."/>
            <person name="Chen Y.-Y."/>
            <person name="Wu W.-L."/>
            <person name="Hsu J.-L."/>
            <person name="Lin Y.-F."/>
            <person name="Huang M.-D."/>
            <person name="Li C.-Y."/>
            <person name="Huang L."/>
            <person name="Wang Z.-W."/>
            <person name="Zhao X."/>
            <person name="Zhong W.-Y."/>
            <person name="Peng D.-H."/>
            <person name="Ahmad S."/>
            <person name="Lan S."/>
            <person name="Zhang J.-S."/>
            <person name="Tsai W.-C."/>
            <person name="Van De Peer Y."/>
            <person name="Liu Z.-J."/>
        </authorList>
    </citation>
    <scope>NUCLEOTIDE SEQUENCE</scope>
    <source>
        <strain evidence="1">SCP</strain>
        <tissue evidence="1">Leaves</tissue>
    </source>
</reference>
<dbReference type="Proteomes" id="UP001179952">
    <property type="component" value="Unassembled WGS sequence"/>
</dbReference>